<comment type="subcellular location">
    <subcellularLocation>
        <location evidence="1">Cell membrane</location>
        <topology evidence="1">Multi-pass membrane protein</topology>
    </subcellularLocation>
</comment>
<keyword evidence="4 9" id="KW-0808">Transferase</keyword>
<keyword evidence="6 8" id="KW-1133">Transmembrane helix</keyword>
<feature type="transmembrane region" description="Helical" evidence="8">
    <location>
        <begin position="341"/>
        <end position="358"/>
    </location>
</feature>
<dbReference type="InterPro" id="IPR050297">
    <property type="entry name" value="LipidA_mod_glycosyltrf_83"/>
</dbReference>
<proteinExistence type="predicted"/>
<evidence type="ECO:0000256" key="6">
    <source>
        <dbReference type="ARBA" id="ARBA00022989"/>
    </source>
</evidence>
<dbReference type="PANTHER" id="PTHR33908:SF11">
    <property type="entry name" value="MEMBRANE PROTEIN"/>
    <property type="match status" value="1"/>
</dbReference>
<keyword evidence="7 8" id="KW-0472">Membrane</keyword>
<feature type="transmembrane region" description="Helical" evidence="8">
    <location>
        <begin position="284"/>
        <end position="303"/>
    </location>
</feature>
<dbReference type="GO" id="GO:0016763">
    <property type="term" value="F:pentosyltransferase activity"/>
    <property type="evidence" value="ECO:0007669"/>
    <property type="project" value="TreeGrafter"/>
</dbReference>
<reference evidence="10" key="1">
    <citation type="submission" date="2017-09" db="EMBL/GenBank/DDBJ databases">
        <authorList>
            <person name="Varghese N."/>
            <person name="Submissions S."/>
        </authorList>
    </citation>
    <scope>NUCLEOTIDE SEQUENCE [LARGE SCALE GENOMIC DNA]</scope>
    <source>
        <strain evidence="10">DSM 29961</strain>
    </source>
</reference>
<dbReference type="OrthoDB" id="1154861at2"/>
<evidence type="ECO:0000256" key="4">
    <source>
        <dbReference type="ARBA" id="ARBA00022679"/>
    </source>
</evidence>
<feature type="transmembrane region" description="Helical" evidence="8">
    <location>
        <begin position="421"/>
        <end position="440"/>
    </location>
</feature>
<evidence type="ECO:0000313" key="9">
    <source>
        <dbReference type="EMBL" id="SOD81248.1"/>
    </source>
</evidence>
<evidence type="ECO:0000256" key="1">
    <source>
        <dbReference type="ARBA" id="ARBA00004651"/>
    </source>
</evidence>
<feature type="transmembrane region" description="Helical" evidence="8">
    <location>
        <begin position="39"/>
        <end position="55"/>
    </location>
</feature>
<evidence type="ECO:0000256" key="3">
    <source>
        <dbReference type="ARBA" id="ARBA00022676"/>
    </source>
</evidence>
<dbReference type="GO" id="GO:0009103">
    <property type="term" value="P:lipopolysaccharide biosynthetic process"/>
    <property type="evidence" value="ECO:0007669"/>
    <property type="project" value="UniProtKB-ARBA"/>
</dbReference>
<keyword evidence="3 9" id="KW-0328">Glycosyltransferase</keyword>
<dbReference type="PANTHER" id="PTHR33908">
    <property type="entry name" value="MANNOSYLTRANSFERASE YKCB-RELATED"/>
    <property type="match status" value="1"/>
</dbReference>
<dbReference type="EMBL" id="OCNH01000001">
    <property type="protein sequence ID" value="SOD81248.1"/>
    <property type="molecule type" value="Genomic_DNA"/>
</dbReference>
<keyword evidence="5 8" id="KW-0812">Transmembrane</keyword>
<dbReference type="AlphaFoldDB" id="A0A286FDE0"/>
<keyword evidence="2" id="KW-1003">Cell membrane</keyword>
<evidence type="ECO:0000256" key="5">
    <source>
        <dbReference type="ARBA" id="ARBA00022692"/>
    </source>
</evidence>
<keyword evidence="10" id="KW-1185">Reference proteome</keyword>
<organism evidence="9 10">
    <name type="scientific">Spirosoma fluviale</name>
    <dbReference type="NCBI Taxonomy" id="1597977"/>
    <lineage>
        <taxon>Bacteria</taxon>
        <taxon>Pseudomonadati</taxon>
        <taxon>Bacteroidota</taxon>
        <taxon>Cytophagia</taxon>
        <taxon>Cytophagales</taxon>
        <taxon>Cytophagaceae</taxon>
        <taxon>Spirosoma</taxon>
    </lineage>
</organism>
<evidence type="ECO:0000313" key="10">
    <source>
        <dbReference type="Proteomes" id="UP000219452"/>
    </source>
</evidence>
<feature type="transmembrane region" description="Helical" evidence="8">
    <location>
        <begin position="12"/>
        <end position="33"/>
    </location>
</feature>
<sequence length="471" mass="53889">MSDSQFTYIPRYFTQKGIAVFLGVTILMLLLFIQRIVPVQWVFFNVVEVLLFFGLSSKLSMRWSKTSTTSFEKNLFKTSFFIRLVWVIFSYFYYSWMTGKPFEFEAADSTGYHVEAIWLSGLLKANEWYVYKAYIGKNYSDMGYPFYLGILYYVIGENVLIPRLIKAFLGAYTCIFIYKIARNNFSESVGRIAGIMAMLVPNLIYYTGLHVKETEMVFLVVCFIYLADKLNRGRKISFSSMFWVLLIGASLFFFRTVLAACLVGSVGLAVFFTSHKVSSFGKRIGVIVVLVIGIILIASTPLVNSINEYLKASDQNLNSQMDNFATRDGANKLARYGSRGIFLPFMLMAPFPTLVYVADQSNAMMLAGAYFTRNIYAFFVFIGLFALYKRRQLREHVLLLAFMLSYIFVLASSGFALSERFHLPLVPFLLVFAAYGVSQLNNRNKKYYIPYLALVTLIIVGWNWFKVAGRS</sequence>
<evidence type="ECO:0000256" key="8">
    <source>
        <dbReference type="SAM" id="Phobius"/>
    </source>
</evidence>
<dbReference type="Proteomes" id="UP000219452">
    <property type="component" value="Unassembled WGS sequence"/>
</dbReference>
<dbReference type="GO" id="GO:0005886">
    <property type="term" value="C:plasma membrane"/>
    <property type="evidence" value="ECO:0007669"/>
    <property type="project" value="UniProtKB-SubCell"/>
</dbReference>
<evidence type="ECO:0000256" key="2">
    <source>
        <dbReference type="ARBA" id="ARBA00022475"/>
    </source>
</evidence>
<feature type="transmembrane region" description="Helical" evidence="8">
    <location>
        <begin position="150"/>
        <end position="177"/>
    </location>
</feature>
<evidence type="ECO:0000256" key="7">
    <source>
        <dbReference type="ARBA" id="ARBA00023136"/>
    </source>
</evidence>
<feature type="transmembrane region" description="Helical" evidence="8">
    <location>
        <begin position="242"/>
        <end position="272"/>
    </location>
</feature>
<feature type="transmembrane region" description="Helical" evidence="8">
    <location>
        <begin position="370"/>
        <end position="388"/>
    </location>
</feature>
<gene>
    <name evidence="9" type="ORF">SAMN06269250_1725</name>
</gene>
<feature type="transmembrane region" description="Helical" evidence="8">
    <location>
        <begin position="447"/>
        <end position="465"/>
    </location>
</feature>
<dbReference type="RefSeq" id="WP_097125335.1">
    <property type="nucleotide sequence ID" value="NZ_OCNH01000001.1"/>
</dbReference>
<name>A0A286FDE0_9BACT</name>
<accession>A0A286FDE0</accession>
<protein>
    <submittedName>
        <fullName evidence="9">Dolichyl-phosphate-mannose-protein mannosyltransferase</fullName>
    </submittedName>
</protein>
<feature type="transmembrane region" description="Helical" evidence="8">
    <location>
        <begin position="75"/>
        <end position="94"/>
    </location>
</feature>
<feature type="transmembrane region" description="Helical" evidence="8">
    <location>
        <begin position="397"/>
        <end position="415"/>
    </location>
</feature>